<protein>
    <recommendedName>
        <fullName evidence="4">CBM1 domain-containing protein</fullName>
    </recommendedName>
</protein>
<dbReference type="InterPro" id="IPR000254">
    <property type="entry name" value="CBD"/>
</dbReference>
<dbReference type="OrthoDB" id="427998at2759"/>
<evidence type="ECO:0000256" key="1">
    <source>
        <dbReference type="ARBA" id="ARBA00022729"/>
    </source>
</evidence>
<comment type="caution">
    <text evidence="5">The sequence shown here is derived from an EMBL/GenBank/DDBJ whole genome shotgun (WGS) entry which is preliminary data.</text>
</comment>
<dbReference type="GO" id="GO:0005975">
    <property type="term" value="P:carbohydrate metabolic process"/>
    <property type="evidence" value="ECO:0007669"/>
    <property type="project" value="InterPro"/>
</dbReference>
<keyword evidence="6" id="KW-1185">Reference proteome</keyword>
<evidence type="ECO:0000313" key="5">
    <source>
        <dbReference type="EMBL" id="CAE7304487.1"/>
    </source>
</evidence>
<dbReference type="SMART" id="SM00236">
    <property type="entry name" value="fCBD"/>
    <property type="match status" value="2"/>
</dbReference>
<feature type="region of interest" description="Disordered" evidence="2">
    <location>
        <begin position="63"/>
        <end position="142"/>
    </location>
</feature>
<dbReference type="PROSITE" id="PS51164">
    <property type="entry name" value="CBM1_2"/>
    <property type="match status" value="2"/>
</dbReference>
<keyword evidence="1 3" id="KW-0732">Signal</keyword>
<dbReference type="SUPFAM" id="SSF57180">
    <property type="entry name" value="Cellulose-binding domain"/>
    <property type="match status" value="2"/>
</dbReference>
<dbReference type="Pfam" id="PF00734">
    <property type="entry name" value="CBM_1"/>
    <property type="match status" value="1"/>
</dbReference>
<sequence>MIITRYLVTKRSRLLNFRLLVLAALAASGFAEETHGALKADDECRAEDGEGCGLSALQLRGTSKFSPVSDDIMDELEDPDDEEDEEEETTTTTTEPKAEEEPEKEEQEEDDENAPDTEEDQPAEGEEDVTTTTVEGEPHPEDANCAQVDQQCGGQWYYGPQCCPHDHICYEVNQYYSKCVTHETAEEMAKHETTTTTTTTNADPQNCRMGYQQCGGTNQDTKMNYTGTTCCHAGFFCKQVDRFYSQCEPVDKNSSFMPYEPTEQLQENSNATLFTFYVYRAATEDDDYVENINVGDLGGTLWYLHNEVVWERPRKFGISRILRYKIQTRAPQPLYDLGMNFGVRFSYDAAQCTGPWSCDVNYEKFGYFVGCNNLGMFPFPTYDTHYPNAKWFALPGECSSKKFEDKDEKCKVEQPGGRCEGTPTGQGNCTYSIELIGNMSLDEIEGIPPYEMFIHMAGEHVEYNKTTDKGVGVTFWDGINDTAKNVERIERVRMLFEHHYPDQALDEDMTPPACDFDFEVFYGTSTTTTTTVGTTTTTLSTESTTTKFWFYPTSAAPTTETEAATSEEVTTSEETTGAPIVTTTTTTTTTTTVEAVSTTAETVNATTEAATEVAETTTLGPTTTPYGCKDATIGSHCYSSVVWAMEHGLKLHPTWYPGLTSESTFAEFQGRVHLVTPDVCPVPCTAHAGCHDAVEGESCYSAVKWAMKSGIKRHPKWSFGCSKRGFWVFGYLRSVASQALDRFIVFVRFQDSWLIMVPFNKERHAY</sequence>
<evidence type="ECO:0000259" key="4">
    <source>
        <dbReference type="PROSITE" id="PS51164"/>
    </source>
</evidence>
<dbReference type="EMBL" id="CAJNIZ010010668">
    <property type="protein sequence ID" value="CAE7304487.1"/>
    <property type="molecule type" value="Genomic_DNA"/>
</dbReference>
<name>A0A812NFJ0_SYMPI</name>
<accession>A0A812NFJ0</accession>
<feature type="compositionally biased region" description="Acidic residues" evidence="2">
    <location>
        <begin position="71"/>
        <end position="89"/>
    </location>
</feature>
<dbReference type="GO" id="GO:0030248">
    <property type="term" value="F:cellulose binding"/>
    <property type="evidence" value="ECO:0007669"/>
    <property type="project" value="InterPro"/>
</dbReference>
<reference evidence="5" key="1">
    <citation type="submission" date="2021-02" db="EMBL/GenBank/DDBJ databases">
        <authorList>
            <person name="Dougan E. K."/>
            <person name="Rhodes N."/>
            <person name="Thang M."/>
            <person name="Chan C."/>
        </authorList>
    </citation>
    <scope>NUCLEOTIDE SEQUENCE</scope>
</reference>
<organism evidence="5 6">
    <name type="scientific">Symbiodinium pilosum</name>
    <name type="common">Dinoflagellate</name>
    <dbReference type="NCBI Taxonomy" id="2952"/>
    <lineage>
        <taxon>Eukaryota</taxon>
        <taxon>Sar</taxon>
        <taxon>Alveolata</taxon>
        <taxon>Dinophyceae</taxon>
        <taxon>Suessiales</taxon>
        <taxon>Symbiodiniaceae</taxon>
        <taxon>Symbiodinium</taxon>
    </lineage>
</organism>
<dbReference type="AlphaFoldDB" id="A0A812NFJ0"/>
<feature type="chain" id="PRO_5032806270" description="CBM1 domain-containing protein" evidence="3">
    <location>
        <begin position="32"/>
        <end position="766"/>
    </location>
</feature>
<dbReference type="GO" id="GO:0005576">
    <property type="term" value="C:extracellular region"/>
    <property type="evidence" value="ECO:0007669"/>
    <property type="project" value="InterPro"/>
</dbReference>
<dbReference type="Proteomes" id="UP000649617">
    <property type="component" value="Unassembled WGS sequence"/>
</dbReference>
<feature type="compositionally biased region" description="Acidic residues" evidence="2">
    <location>
        <begin position="98"/>
        <end position="129"/>
    </location>
</feature>
<evidence type="ECO:0000256" key="2">
    <source>
        <dbReference type="SAM" id="MobiDB-lite"/>
    </source>
</evidence>
<feature type="domain" description="CBM1" evidence="4">
    <location>
        <begin position="206"/>
        <end position="248"/>
    </location>
</feature>
<feature type="domain" description="CBM1" evidence="4">
    <location>
        <begin position="144"/>
        <end position="180"/>
    </location>
</feature>
<evidence type="ECO:0000256" key="3">
    <source>
        <dbReference type="SAM" id="SignalP"/>
    </source>
</evidence>
<gene>
    <name evidence="5" type="ORF">SPIL2461_LOCUS6880</name>
</gene>
<dbReference type="InterPro" id="IPR035971">
    <property type="entry name" value="CBD_sf"/>
</dbReference>
<proteinExistence type="predicted"/>
<evidence type="ECO:0000313" key="6">
    <source>
        <dbReference type="Proteomes" id="UP000649617"/>
    </source>
</evidence>
<feature type="signal peptide" evidence="3">
    <location>
        <begin position="1"/>
        <end position="31"/>
    </location>
</feature>